<evidence type="ECO:0000313" key="2">
    <source>
        <dbReference type="Proteomes" id="UP000823388"/>
    </source>
</evidence>
<accession>A0A8T0NFV1</accession>
<reference evidence="1" key="1">
    <citation type="submission" date="2020-05" db="EMBL/GenBank/DDBJ databases">
        <title>WGS assembly of Panicum virgatum.</title>
        <authorList>
            <person name="Lovell J.T."/>
            <person name="Jenkins J."/>
            <person name="Shu S."/>
            <person name="Juenger T.E."/>
            <person name="Schmutz J."/>
        </authorList>
    </citation>
    <scope>NUCLEOTIDE SEQUENCE</scope>
    <source>
        <strain evidence="1">AP13</strain>
    </source>
</reference>
<comment type="caution">
    <text evidence="1">The sequence shown here is derived from an EMBL/GenBank/DDBJ whole genome shotgun (WGS) entry which is preliminary data.</text>
</comment>
<keyword evidence="2" id="KW-1185">Reference proteome</keyword>
<proteinExistence type="predicted"/>
<dbReference type="Proteomes" id="UP000823388">
    <property type="component" value="Chromosome 9K"/>
</dbReference>
<dbReference type="AlphaFoldDB" id="A0A8T0NFV1"/>
<name>A0A8T0NFV1_PANVG</name>
<dbReference type="EMBL" id="CM029053">
    <property type="protein sequence ID" value="KAG2547032.1"/>
    <property type="molecule type" value="Genomic_DNA"/>
</dbReference>
<organism evidence="1 2">
    <name type="scientific">Panicum virgatum</name>
    <name type="common">Blackwell switchgrass</name>
    <dbReference type="NCBI Taxonomy" id="38727"/>
    <lineage>
        <taxon>Eukaryota</taxon>
        <taxon>Viridiplantae</taxon>
        <taxon>Streptophyta</taxon>
        <taxon>Embryophyta</taxon>
        <taxon>Tracheophyta</taxon>
        <taxon>Spermatophyta</taxon>
        <taxon>Magnoliopsida</taxon>
        <taxon>Liliopsida</taxon>
        <taxon>Poales</taxon>
        <taxon>Poaceae</taxon>
        <taxon>PACMAD clade</taxon>
        <taxon>Panicoideae</taxon>
        <taxon>Panicodae</taxon>
        <taxon>Paniceae</taxon>
        <taxon>Panicinae</taxon>
        <taxon>Panicum</taxon>
        <taxon>Panicum sect. Hiantes</taxon>
    </lineage>
</organism>
<protein>
    <submittedName>
        <fullName evidence="1">Uncharacterized protein</fullName>
    </submittedName>
</protein>
<gene>
    <name evidence="1" type="ORF">PVAP13_9KG067157</name>
</gene>
<evidence type="ECO:0000313" key="1">
    <source>
        <dbReference type="EMBL" id="KAG2547032.1"/>
    </source>
</evidence>
<sequence length="147" mass="16220">MNQNQDFFLGKTGSVSTPQSCLSDSPLFPLATGCTCTVLSDMIVGFSLLTKPCNGPLIIFLLPALPVLRRKRFRTACATSPSLLSQIPDSYRALYTKQNSSRSAYNAINHEESADPDAIRFWLTKFLKVIECSSLRGRESKLGNLKL</sequence>